<keyword evidence="7" id="KW-0235">DNA replication</keyword>
<feature type="compositionally biased region" description="Basic and acidic residues" evidence="24">
    <location>
        <begin position="173"/>
        <end position="183"/>
    </location>
</feature>
<evidence type="ECO:0000313" key="28">
    <source>
        <dbReference type="Proteomes" id="UP001608902"/>
    </source>
</evidence>
<dbReference type="Pfam" id="PF00645">
    <property type="entry name" value="zf-PARP"/>
    <property type="match status" value="1"/>
</dbReference>
<dbReference type="Pfam" id="PF10283">
    <property type="entry name" value="zf-CCHH"/>
    <property type="match status" value="1"/>
</dbReference>
<dbReference type="FunFam" id="3.30.470.30:FF:000003">
    <property type="entry name" value="DNA ligase"/>
    <property type="match status" value="1"/>
</dbReference>
<feature type="domain" description="PARP-type" evidence="25">
    <location>
        <begin position="7"/>
        <end position="101"/>
    </location>
</feature>
<evidence type="ECO:0000259" key="25">
    <source>
        <dbReference type="PROSITE" id="PS50064"/>
    </source>
</evidence>
<keyword evidence="28" id="KW-1185">Reference proteome</keyword>
<comment type="cofactor">
    <cofactor evidence="1">
        <name>Mg(2+)</name>
        <dbReference type="ChEBI" id="CHEBI:18420"/>
    </cofactor>
</comment>
<feature type="compositionally biased region" description="Low complexity" evidence="24">
    <location>
        <begin position="140"/>
        <end position="149"/>
    </location>
</feature>
<evidence type="ECO:0000256" key="13">
    <source>
        <dbReference type="ARBA" id="ARBA00022840"/>
    </source>
</evidence>
<feature type="domain" description="ATP-dependent DNA ligase family profile" evidence="26">
    <location>
        <begin position="504"/>
        <end position="640"/>
    </location>
</feature>
<reference evidence="27 28" key="1">
    <citation type="submission" date="2024-08" db="EMBL/GenBank/DDBJ databases">
        <title>Gnathostoma spinigerum genome.</title>
        <authorList>
            <person name="Gonzalez-Bertolin B."/>
            <person name="Monzon S."/>
            <person name="Zaballos A."/>
            <person name="Jimenez P."/>
            <person name="Dekumyoy P."/>
            <person name="Varona S."/>
            <person name="Cuesta I."/>
            <person name="Sumanam S."/>
            <person name="Adisakwattana P."/>
            <person name="Gasser R.B."/>
            <person name="Hernandez-Gonzalez A."/>
            <person name="Young N.D."/>
            <person name="Perteguer M.J."/>
        </authorList>
    </citation>
    <scope>NUCLEOTIDE SEQUENCE [LARGE SCALE GENOMIC DNA]</scope>
    <source>
        <strain evidence="27">AL3</strain>
        <tissue evidence="27">Liver</tissue>
    </source>
</reference>
<dbReference type="AlphaFoldDB" id="A0ABD6EAH1"/>
<evidence type="ECO:0000256" key="11">
    <source>
        <dbReference type="ARBA" id="ARBA00022771"/>
    </source>
</evidence>
<keyword evidence="16" id="KW-0234">DNA repair</keyword>
<dbReference type="Gene3D" id="1.10.3260.10">
    <property type="entry name" value="DNA ligase, ATP-dependent, N-terminal domain"/>
    <property type="match status" value="1"/>
</dbReference>
<evidence type="ECO:0000256" key="10">
    <source>
        <dbReference type="ARBA" id="ARBA00022763"/>
    </source>
</evidence>
<dbReference type="Pfam" id="PF04679">
    <property type="entry name" value="DNA_ligase_A_C"/>
    <property type="match status" value="1"/>
</dbReference>
<evidence type="ECO:0000256" key="1">
    <source>
        <dbReference type="ARBA" id="ARBA00001946"/>
    </source>
</evidence>
<proteinExistence type="inferred from homology"/>
<dbReference type="InterPro" id="IPR001510">
    <property type="entry name" value="Znf_PARP"/>
</dbReference>
<evidence type="ECO:0000256" key="24">
    <source>
        <dbReference type="SAM" id="MobiDB-lite"/>
    </source>
</evidence>
<feature type="compositionally biased region" description="Basic and acidic residues" evidence="24">
    <location>
        <begin position="794"/>
        <end position="809"/>
    </location>
</feature>
<evidence type="ECO:0000256" key="16">
    <source>
        <dbReference type="ARBA" id="ARBA00023204"/>
    </source>
</evidence>
<evidence type="ECO:0000256" key="22">
    <source>
        <dbReference type="ARBA" id="ARBA00077952"/>
    </source>
</evidence>
<evidence type="ECO:0000259" key="26">
    <source>
        <dbReference type="PROSITE" id="PS50160"/>
    </source>
</evidence>
<keyword evidence="5" id="KW-0436">Ligase</keyword>
<evidence type="ECO:0000256" key="6">
    <source>
        <dbReference type="ARBA" id="ARBA00022618"/>
    </source>
</evidence>
<dbReference type="InterPro" id="IPR000977">
    <property type="entry name" value="DNA_ligase_ATP-dep"/>
</dbReference>
<evidence type="ECO:0000256" key="12">
    <source>
        <dbReference type="ARBA" id="ARBA00022833"/>
    </source>
</evidence>
<keyword evidence="11" id="KW-0863">Zinc-finger</keyword>
<evidence type="ECO:0000256" key="23">
    <source>
        <dbReference type="RuleBase" id="RU004196"/>
    </source>
</evidence>
<feature type="compositionally biased region" description="Basic and acidic residues" evidence="24">
    <location>
        <begin position="118"/>
        <end position="131"/>
    </location>
</feature>
<gene>
    <name evidence="27" type="ORF">AB6A40_001838</name>
</gene>
<organism evidence="27 28">
    <name type="scientific">Gnathostoma spinigerum</name>
    <dbReference type="NCBI Taxonomy" id="75299"/>
    <lineage>
        <taxon>Eukaryota</taxon>
        <taxon>Metazoa</taxon>
        <taxon>Ecdysozoa</taxon>
        <taxon>Nematoda</taxon>
        <taxon>Chromadorea</taxon>
        <taxon>Rhabditida</taxon>
        <taxon>Spirurina</taxon>
        <taxon>Gnathostomatomorpha</taxon>
        <taxon>Gnathostomatoidea</taxon>
        <taxon>Gnathostomatidae</taxon>
        <taxon>Gnathostoma</taxon>
    </lineage>
</organism>
<evidence type="ECO:0000256" key="20">
    <source>
        <dbReference type="ARBA" id="ARBA00074829"/>
    </source>
</evidence>
<evidence type="ECO:0000256" key="14">
    <source>
        <dbReference type="ARBA" id="ARBA00022842"/>
    </source>
</evidence>
<keyword evidence="8" id="KW-0479">Metal-binding</keyword>
<dbReference type="InterPro" id="IPR036957">
    <property type="entry name" value="Znf_PARP_sf"/>
</dbReference>
<evidence type="ECO:0000256" key="21">
    <source>
        <dbReference type="ARBA" id="ARBA00075785"/>
    </source>
</evidence>
<dbReference type="GO" id="GO:0005524">
    <property type="term" value="F:ATP binding"/>
    <property type="evidence" value="ECO:0007669"/>
    <property type="project" value="UniProtKB-KW"/>
</dbReference>
<dbReference type="CDD" id="cd07902">
    <property type="entry name" value="Adenylation_DNA_ligase_III"/>
    <property type="match status" value="1"/>
</dbReference>
<dbReference type="PROSITE" id="PS00333">
    <property type="entry name" value="DNA_LIGASE_A2"/>
    <property type="match status" value="1"/>
</dbReference>
<evidence type="ECO:0000256" key="3">
    <source>
        <dbReference type="ARBA" id="ARBA00007572"/>
    </source>
</evidence>
<dbReference type="InterPro" id="IPR012310">
    <property type="entry name" value="DNA_ligase_ATP-dep_cent"/>
</dbReference>
<dbReference type="GO" id="GO:0006260">
    <property type="term" value="P:DNA replication"/>
    <property type="evidence" value="ECO:0007669"/>
    <property type="project" value="UniProtKB-KW"/>
</dbReference>
<keyword evidence="14" id="KW-0460">Magnesium</keyword>
<evidence type="ECO:0000256" key="18">
    <source>
        <dbReference type="ARBA" id="ARBA00023306"/>
    </source>
</evidence>
<dbReference type="InterPro" id="IPR036599">
    <property type="entry name" value="DNA_ligase_N_sf"/>
</dbReference>
<comment type="catalytic activity">
    <reaction evidence="19">
        <text>ATP + (deoxyribonucleotide)n-3'-hydroxyl + 5'-phospho-(deoxyribonucleotide)m = (deoxyribonucleotide)n+m + AMP + diphosphate.</text>
        <dbReference type="EC" id="6.5.1.1"/>
    </reaction>
</comment>
<dbReference type="PANTHER" id="PTHR45674:SF9">
    <property type="entry name" value="DNA LIGASE 3"/>
    <property type="match status" value="1"/>
</dbReference>
<dbReference type="InterPro" id="IPR012309">
    <property type="entry name" value="DNA_ligase_ATP-dep_C"/>
</dbReference>
<dbReference type="InterPro" id="IPR019406">
    <property type="entry name" value="APLF_PBZ"/>
</dbReference>
<dbReference type="Gene3D" id="3.30.470.30">
    <property type="entry name" value="DNA ligase/mRNA capping enzyme"/>
    <property type="match status" value="1"/>
</dbReference>
<keyword evidence="15" id="KW-0233">DNA recombination</keyword>
<dbReference type="EC" id="6.5.1.1" evidence="4"/>
<comment type="caution">
    <text evidence="27">The sequence shown here is derived from an EMBL/GenBank/DDBJ whole genome shotgun (WGS) entry which is preliminary data.</text>
</comment>
<keyword evidence="17" id="KW-0539">Nucleus</keyword>
<sequence length="856" mass="97082">MTTSTKFCVDYAKRVAGCKKCKQQLPKGALRMARLIPSPFSSDTSNPTEMKQYFHAECLFETLTRCRPTTKVIESSDDIAGWSDVEDEDKNKISALIEKLTELRSGSSEKTAKKVKKSSSEKNEKNDIDSNKRKRRSSESKSGSSASSSKKPKTGNSSKGNVEETPKKRRKKVDCGENSREDPSPSVSSKFDSFKVFCKLCDIISSVSKYTEKSNAVRLFITKEGYDGDLYLLAKLLIPSADHRVYNLKEKQLIKHFAYLFDWSVDELTEHFNNSGDLSVTIRNYFEKTSSSLANKSTLTNQDVDRWLDELTKFTKEDDQQKHLLKITKKTTPVELQYVLRLIKKDLRFNAGAKHILEGIETGAYEMFQNSRDLKAVIEKCLPRNPASSIVTLSGISLGTPVKPMLAKPCRSVEEAMGTCKNGMLCEIKYDGERLQLHKEGGKFTFYSRSLKSVQEHKVSHFSSFIPKAFPSGGDMILDSEVLMVDITTGKPLPFGTLGIHKKEQFKDAVVCLFVFDCLLYDGISLMDRPIKERRRLLEENINEIPNRVLLSNYQLINHGEHHRLRTMIWKAIDEGLEGLVLKDVDSVYEPGMRHWLKMKKDYLEDGRMADTADLLVLGAYYGTGSKGGMMSVFLMGVYDPSTKMYLTVTKCGNGHDDATLNKINKELGTKMRKISCKYENLPKWLSCARSLVPDFVIRDPKESPVWEISGAEFSKSNRHTADGISIRFPRVTRIREDKTWETATNLQELKQLYEVSKTKCDFDLSDDDSRPLFTKQSHLTHSTTMKVGNGKTGESKDEVNYEKRKESTNSDDDPGPLTKTGTVDDLQRKHVSKPPCKYGSKCYRKNEEHLQKYSH</sequence>
<dbReference type="GO" id="GO:0051301">
    <property type="term" value="P:cell division"/>
    <property type="evidence" value="ECO:0007669"/>
    <property type="project" value="UniProtKB-KW"/>
</dbReference>
<dbReference type="InterPro" id="IPR050191">
    <property type="entry name" value="ATP-dep_DNA_ligase"/>
</dbReference>
<dbReference type="Gene3D" id="2.40.50.140">
    <property type="entry name" value="Nucleic acid-binding proteins"/>
    <property type="match status" value="1"/>
</dbReference>
<comment type="subcellular location">
    <subcellularLocation>
        <location evidence="2">Nucleus</location>
    </subcellularLocation>
</comment>
<dbReference type="NCBIfam" id="TIGR00574">
    <property type="entry name" value="dnl1"/>
    <property type="match status" value="1"/>
</dbReference>
<dbReference type="Proteomes" id="UP001608902">
    <property type="component" value="Unassembled WGS sequence"/>
</dbReference>
<evidence type="ECO:0000256" key="5">
    <source>
        <dbReference type="ARBA" id="ARBA00022598"/>
    </source>
</evidence>
<dbReference type="GO" id="GO:0003910">
    <property type="term" value="F:DNA ligase (ATP) activity"/>
    <property type="evidence" value="ECO:0007669"/>
    <property type="project" value="UniProtKB-EC"/>
</dbReference>
<protein>
    <recommendedName>
        <fullName evidence="20">DNA ligase 3</fullName>
        <ecNumber evidence="4">6.5.1.1</ecNumber>
    </recommendedName>
    <alternativeName>
        <fullName evidence="21">DNA ligase III</fullName>
    </alternativeName>
    <alternativeName>
        <fullName evidence="22">Polydeoxyribonucleotide synthase [ATP] 3</fullName>
    </alternativeName>
</protein>
<evidence type="ECO:0000313" key="27">
    <source>
        <dbReference type="EMBL" id="MFH4975129.1"/>
    </source>
</evidence>
<dbReference type="EMBL" id="JBGFUD010000730">
    <property type="protein sequence ID" value="MFH4975129.1"/>
    <property type="molecule type" value="Genomic_DNA"/>
</dbReference>
<dbReference type="Pfam" id="PF01068">
    <property type="entry name" value="DNA_ligase_A_M"/>
    <property type="match status" value="1"/>
</dbReference>
<evidence type="ECO:0000256" key="8">
    <source>
        <dbReference type="ARBA" id="ARBA00022723"/>
    </source>
</evidence>
<feature type="region of interest" description="Disordered" evidence="24">
    <location>
        <begin position="776"/>
        <end position="842"/>
    </location>
</feature>
<comment type="similarity">
    <text evidence="3 23">Belongs to the ATP-dependent DNA ligase family.</text>
</comment>
<dbReference type="Gene3D" id="3.30.1490.70">
    <property type="match status" value="1"/>
</dbReference>
<dbReference type="InterPro" id="IPR016059">
    <property type="entry name" value="DNA_ligase_ATP-dep_CS"/>
</dbReference>
<dbReference type="PROSITE" id="PS50064">
    <property type="entry name" value="ZF_PARP_2"/>
    <property type="match status" value="1"/>
</dbReference>
<dbReference type="InterPro" id="IPR012308">
    <property type="entry name" value="DNA_ligase_ATP-dep_N"/>
</dbReference>
<dbReference type="CDD" id="cd07967">
    <property type="entry name" value="OBF_DNA_ligase_III"/>
    <property type="match status" value="1"/>
</dbReference>
<dbReference type="SUPFAM" id="SSF50249">
    <property type="entry name" value="Nucleic acid-binding proteins"/>
    <property type="match status" value="1"/>
</dbReference>
<dbReference type="FunFam" id="2.40.50.140:FF:000085">
    <property type="entry name" value="DNA ligase"/>
    <property type="match status" value="1"/>
</dbReference>
<dbReference type="GO" id="GO:0005634">
    <property type="term" value="C:nucleus"/>
    <property type="evidence" value="ECO:0007669"/>
    <property type="project" value="UniProtKB-SubCell"/>
</dbReference>
<accession>A0ABD6EAH1</accession>
<evidence type="ECO:0000256" key="19">
    <source>
        <dbReference type="ARBA" id="ARBA00034003"/>
    </source>
</evidence>
<keyword evidence="13" id="KW-0067">ATP-binding</keyword>
<dbReference type="SUPFAM" id="SSF56091">
    <property type="entry name" value="DNA ligase/mRNA capping enzyme, catalytic domain"/>
    <property type="match status" value="1"/>
</dbReference>
<keyword evidence="9" id="KW-0547">Nucleotide-binding</keyword>
<dbReference type="Gene3D" id="3.30.1740.10">
    <property type="entry name" value="Zinc finger, PARP-type"/>
    <property type="match status" value="1"/>
</dbReference>
<dbReference type="SUPFAM" id="SSF117018">
    <property type="entry name" value="ATP-dependent DNA ligase DNA-binding domain"/>
    <property type="match status" value="1"/>
</dbReference>
<evidence type="ECO:0000256" key="4">
    <source>
        <dbReference type="ARBA" id="ARBA00012727"/>
    </source>
</evidence>
<evidence type="ECO:0000256" key="15">
    <source>
        <dbReference type="ARBA" id="ARBA00023172"/>
    </source>
</evidence>
<feature type="compositionally biased region" description="Polar residues" evidence="24">
    <location>
        <begin position="776"/>
        <end position="787"/>
    </location>
</feature>
<name>A0ABD6EAH1_9BILA</name>
<dbReference type="Pfam" id="PF04675">
    <property type="entry name" value="DNA_ligase_A_N"/>
    <property type="match status" value="1"/>
</dbReference>
<evidence type="ECO:0000256" key="2">
    <source>
        <dbReference type="ARBA" id="ARBA00004123"/>
    </source>
</evidence>
<evidence type="ECO:0000256" key="7">
    <source>
        <dbReference type="ARBA" id="ARBA00022705"/>
    </source>
</evidence>
<evidence type="ECO:0000256" key="17">
    <source>
        <dbReference type="ARBA" id="ARBA00023242"/>
    </source>
</evidence>
<dbReference type="InterPro" id="IPR012340">
    <property type="entry name" value="NA-bd_OB-fold"/>
</dbReference>
<dbReference type="GO" id="GO:0008270">
    <property type="term" value="F:zinc ion binding"/>
    <property type="evidence" value="ECO:0007669"/>
    <property type="project" value="UniProtKB-KW"/>
</dbReference>
<dbReference type="SUPFAM" id="SSF57716">
    <property type="entry name" value="Glucocorticoid receptor-like (DNA-binding domain)"/>
    <property type="match status" value="1"/>
</dbReference>
<feature type="region of interest" description="Disordered" evidence="24">
    <location>
        <begin position="105"/>
        <end position="189"/>
    </location>
</feature>
<dbReference type="SMART" id="SM01336">
    <property type="entry name" value="zf-PARP"/>
    <property type="match status" value="1"/>
</dbReference>
<dbReference type="PROSITE" id="PS50160">
    <property type="entry name" value="DNA_LIGASE_A3"/>
    <property type="match status" value="1"/>
</dbReference>
<keyword evidence="12" id="KW-0862">Zinc</keyword>
<keyword evidence="10" id="KW-0227">DNA damage</keyword>
<dbReference type="GO" id="GO:0006281">
    <property type="term" value="P:DNA repair"/>
    <property type="evidence" value="ECO:0007669"/>
    <property type="project" value="UniProtKB-KW"/>
</dbReference>
<evidence type="ECO:0000256" key="9">
    <source>
        <dbReference type="ARBA" id="ARBA00022741"/>
    </source>
</evidence>
<keyword evidence="18" id="KW-0131">Cell cycle</keyword>
<dbReference type="GO" id="GO:0006310">
    <property type="term" value="P:DNA recombination"/>
    <property type="evidence" value="ECO:0007669"/>
    <property type="project" value="UniProtKB-KW"/>
</dbReference>
<keyword evidence="6" id="KW-0132">Cell division</keyword>
<dbReference type="PANTHER" id="PTHR45674">
    <property type="entry name" value="DNA LIGASE 1/3 FAMILY MEMBER"/>
    <property type="match status" value="1"/>
</dbReference>